<dbReference type="AlphaFoldDB" id="A0A0F9W056"/>
<accession>A0A0F9W056</accession>
<protein>
    <submittedName>
        <fullName evidence="1">Uncharacterized protein</fullName>
    </submittedName>
</protein>
<evidence type="ECO:0000313" key="1">
    <source>
        <dbReference type="EMBL" id="KKN71428.1"/>
    </source>
</evidence>
<sequence>MAKLHGKNANIYWDRLGVDTNLTQGQIWSVDATHDVAEKTGMGDTWKTYIGGFRDWSASVTCLLPLAGSDISVDSGSSPNGLADVKAQLELYVVWDTGTPLYKSVYGNAICNGISFAADKDGIATVIFSFQGSGRLQWDSGVARP</sequence>
<proteinExistence type="predicted"/>
<name>A0A0F9W056_9ZZZZ</name>
<organism evidence="1">
    <name type="scientific">marine sediment metagenome</name>
    <dbReference type="NCBI Taxonomy" id="412755"/>
    <lineage>
        <taxon>unclassified sequences</taxon>
        <taxon>metagenomes</taxon>
        <taxon>ecological metagenomes</taxon>
    </lineage>
</organism>
<comment type="caution">
    <text evidence="1">The sequence shown here is derived from an EMBL/GenBank/DDBJ whole genome shotgun (WGS) entry which is preliminary data.</text>
</comment>
<dbReference type="EMBL" id="LAZR01000384">
    <property type="protein sequence ID" value="KKN71428.1"/>
    <property type="molecule type" value="Genomic_DNA"/>
</dbReference>
<reference evidence="1" key="1">
    <citation type="journal article" date="2015" name="Nature">
        <title>Complex archaea that bridge the gap between prokaryotes and eukaryotes.</title>
        <authorList>
            <person name="Spang A."/>
            <person name="Saw J.H."/>
            <person name="Jorgensen S.L."/>
            <person name="Zaremba-Niedzwiedzka K."/>
            <person name="Martijn J."/>
            <person name="Lind A.E."/>
            <person name="van Eijk R."/>
            <person name="Schleper C."/>
            <person name="Guy L."/>
            <person name="Ettema T.J."/>
        </authorList>
    </citation>
    <scope>NUCLEOTIDE SEQUENCE</scope>
</reference>
<gene>
    <name evidence="1" type="ORF">LCGC14_0421500</name>
</gene>